<dbReference type="Proteomes" id="UP001500466">
    <property type="component" value="Unassembled WGS sequence"/>
</dbReference>
<organism evidence="11 12">
    <name type="scientific">Yinghuangia aomiensis</name>
    <dbReference type="NCBI Taxonomy" id="676205"/>
    <lineage>
        <taxon>Bacteria</taxon>
        <taxon>Bacillati</taxon>
        <taxon>Actinomycetota</taxon>
        <taxon>Actinomycetes</taxon>
        <taxon>Kitasatosporales</taxon>
        <taxon>Streptomycetaceae</taxon>
        <taxon>Yinghuangia</taxon>
    </lineage>
</organism>
<proteinExistence type="inferred from homology"/>
<evidence type="ECO:0000256" key="7">
    <source>
        <dbReference type="ARBA" id="ARBA00049164"/>
    </source>
</evidence>
<keyword evidence="4 9" id="KW-0479">Metal-binding</keyword>
<dbReference type="InterPro" id="IPR036291">
    <property type="entry name" value="NAD(P)-bd_dom_sf"/>
</dbReference>
<dbReference type="Gene3D" id="3.90.180.10">
    <property type="entry name" value="Medium-chain alcohol dehydrogenases, catalytic domain"/>
    <property type="match status" value="1"/>
</dbReference>
<evidence type="ECO:0000313" key="11">
    <source>
        <dbReference type="EMBL" id="GAA4981792.1"/>
    </source>
</evidence>
<evidence type="ECO:0000256" key="6">
    <source>
        <dbReference type="ARBA" id="ARBA00023002"/>
    </source>
</evidence>
<dbReference type="Gene3D" id="3.40.50.720">
    <property type="entry name" value="NAD(P)-binding Rossmann-like Domain"/>
    <property type="match status" value="1"/>
</dbReference>
<dbReference type="InterPro" id="IPR011032">
    <property type="entry name" value="GroES-like_sf"/>
</dbReference>
<gene>
    <name evidence="11" type="ORF">GCM10023205_58890</name>
</gene>
<evidence type="ECO:0000259" key="10">
    <source>
        <dbReference type="SMART" id="SM00829"/>
    </source>
</evidence>
<comment type="cofactor">
    <cofactor evidence="1 9">
        <name>Zn(2+)</name>
        <dbReference type="ChEBI" id="CHEBI:29105"/>
    </cofactor>
</comment>
<name>A0ABP9HY86_9ACTN</name>
<dbReference type="CDD" id="cd05284">
    <property type="entry name" value="arabinose_DH_like"/>
    <property type="match status" value="1"/>
</dbReference>
<dbReference type="SMART" id="SM00829">
    <property type="entry name" value="PKS_ER"/>
    <property type="match status" value="1"/>
</dbReference>
<dbReference type="PROSITE" id="PS00059">
    <property type="entry name" value="ADH_ZINC"/>
    <property type="match status" value="1"/>
</dbReference>
<evidence type="ECO:0000256" key="2">
    <source>
        <dbReference type="ARBA" id="ARBA00008072"/>
    </source>
</evidence>
<dbReference type="EC" id="1.1.1.1" evidence="3"/>
<evidence type="ECO:0000256" key="4">
    <source>
        <dbReference type="ARBA" id="ARBA00022723"/>
    </source>
</evidence>
<dbReference type="PANTHER" id="PTHR42940:SF8">
    <property type="entry name" value="VACUOLAR PROTEIN SORTING-ASSOCIATED PROTEIN 11"/>
    <property type="match status" value="1"/>
</dbReference>
<evidence type="ECO:0000256" key="3">
    <source>
        <dbReference type="ARBA" id="ARBA00013190"/>
    </source>
</evidence>
<comment type="caution">
    <text evidence="11">The sequence shown here is derived from an EMBL/GenBank/DDBJ whole genome shotgun (WGS) entry which is preliminary data.</text>
</comment>
<evidence type="ECO:0000256" key="1">
    <source>
        <dbReference type="ARBA" id="ARBA00001947"/>
    </source>
</evidence>
<dbReference type="InterPro" id="IPR002328">
    <property type="entry name" value="ADH_Zn_CS"/>
</dbReference>
<dbReference type="InterPro" id="IPR013149">
    <property type="entry name" value="ADH-like_C"/>
</dbReference>
<evidence type="ECO:0000313" key="12">
    <source>
        <dbReference type="Proteomes" id="UP001500466"/>
    </source>
</evidence>
<comment type="catalytic activity">
    <reaction evidence="8">
        <text>a primary alcohol + NAD(+) = an aldehyde + NADH + H(+)</text>
        <dbReference type="Rhea" id="RHEA:10736"/>
        <dbReference type="ChEBI" id="CHEBI:15378"/>
        <dbReference type="ChEBI" id="CHEBI:15734"/>
        <dbReference type="ChEBI" id="CHEBI:17478"/>
        <dbReference type="ChEBI" id="CHEBI:57540"/>
        <dbReference type="ChEBI" id="CHEBI:57945"/>
        <dbReference type="EC" id="1.1.1.1"/>
    </reaction>
</comment>
<feature type="domain" description="Enoyl reductase (ER)" evidence="10">
    <location>
        <begin position="3"/>
        <end position="347"/>
    </location>
</feature>
<comment type="catalytic activity">
    <reaction evidence="7">
        <text>a secondary alcohol + NAD(+) = a ketone + NADH + H(+)</text>
        <dbReference type="Rhea" id="RHEA:10740"/>
        <dbReference type="ChEBI" id="CHEBI:15378"/>
        <dbReference type="ChEBI" id="CHEBI:17087"/>
        <dbReference type="ChEBI" id="CHEBI:35681"/>
        <dbReference type="ChEBI" id="CHEBI:57540"/>
        <dbReference type="ChEBI" id="CHEBI:57945"/>
        <dbReference type="EC" id="1.1.1.1"/>
    </reaction>
</comment>
<dbReference type="SUPFAM" id="SSF50129">
    <property type="entry name" value="GroES-like"/>
    <property type="match status" value="1"/>
</dbReference>
<dbReference type="InterPro" id="IPR020843">
    <property type="entry name" value="ER"/>
</dbReference>
<evidence type="ECO:0000256" key="9">
    <source>
        <dbReference type="RuleBase" id="RU361277"/>
    </source>
</evidence>
<keyword evidence="6" id="KW-0560">Oxidoreductase</keyword>
<dbReference type="PANTHER" id="PTHR42940">
    <property type="entry name" value="ALCOHOL DEHYDROGENASE 1-RELATED"/>
    <property type="match status" value="1"/>
</dbReference>
<dbReference type="InterPro" id="IPR013154">
    <property type="entry name" value="ADH-like_N"/>
</dbReference>
<dbReference type="Pfam" id="PF00107">
    <property type="entry name" value="ADH_zinc_N"/>
    <property type="match status" value="1"/>
</dbReference>
<evidence type="ECO:0000256" key="5">
    <source>
        <dbReference type="ARBA" id="ARBA00022833"/>
    </source>
</evidence>
<keyword evidence="12" id="KW-1185">Reference proteome</keyword>
<comment type="similarity">
    <text evidence="2 9">Belongs to the zinc-containing alcohol dehydrogenase family.</text>
</comment>
<sequence>MGRTMRAYRIPEWQHPAEVVEVPVPTPGPGQAVVKVSGCGLCHSDFTMLDMPAETGRAWGWSMPFTLGHETAGRIAELGPGVTGFALGDPVALVSPSSCGTCSFCVGGLDGNCPHAPAGRGFGRDGGLAEYVLVDDPRALLPLHGLDPRTAGPLTDAGATSYHAVRRALPRIRPGGTAVVIGAGGLGAFAVQYLHLLTGARVVAVDTDEARLKVARELGADATLVGTSDQTSAEIRALTDGYGADAVLDFVGVDATIAAGTAAVRPAGAYGLIGAAMGRLQAPWYGGLPRDGEVFTFQGSSIADVREVLTLAESGRIRNNVDEFPFADIGKAYQALHDGTLHGRAVVTFAD</sequence>
<accession>A0ABP9HY86</accession>
<dbReference type="SUPFAM" id="SSF51735">
    <property type="entry name" value="NAD(P)-binding Rossmann-fold domains"/>
    <property type="match status" value="1"/>
</dbReference>
<dbReference type="Pfam" id="PF08240">
    <property type="entry name" value="ADH_N"/>
    <property type="match status" value="1"/>
</dbReference>
<evidence type="ECO:0000256" key="8">
    <source>
        <dbReference type="ARBA" id="ARBA00049243"/>
    </source>
</evidence>
<protein>
    <recommendedName>
        <fullName evidence="3">alcohol dehydrogenase</fullName>
        <ecNumber evidence="3">1.1.1.1</ecNumber>
    </recommendedName>
</protein>
<dbReference type="RefSeq" id="WP_345678763.1">
    <property type="nucleotide sequence ID" value="NZ_BAABHS010000024.1"/>
</dbReference>
<keyword evidence="5 9" id="KW-0862">Zinc</keyword>
<reference evidence="12" key="1">
    <citation type="journal article" date="2019" name="Int. J. Syst. Evol. Microbiol.">
        <title>The Global Catalogue of Microorganisms (GCM) 10K type strain sequencing project: providing services to taxonomists for standard genome sequencing and annotation.</title>
        <authorList>
            <consortium name="The Broad Institute Genomics Platform"/>
            <consortium name="The Broad Institute Genome Sequencing Center for Infectious Disease"/>
            <person name="Wu L."/>
            <person name="Ma J."/>
        </authorList>
    </citation>
    <scope>NUCLEOTIDE SEQUENCE [LARGE SCALE GENOMIC DNA]</scope>
    <source>
        <strain evidence="12">JCM 17986</strain>
    </source>
</reference>
<dbReference type="EMBL" id="BAABHS010000024">
    <property type="protein sequence ID" value="GAA4981792.1"/>
    <property type="molecule type" value="Genomic_DNA"/>
</dbReference>